<sequence>MIKSVERAPTLADSVVRNTAGKGSSALQGVRRTHLTFQRPGTIWKKRLQETMTELTLEESLSMFMAKIAKRLDENTNLIKELRASTDFALRNQKALIKALEIQPIRRIEPTKQKLIFRVRKTTLPSLNHLNDDYWDELKETNGEKDPEAYYTDAKPLGKALPRKEKDRESFTLPCFINNMCFSKALADLGASVSVMPYSTYLKLGLGDLIPTKLIVELVDRTMKRSKGISENVPVGIDKFTFPVDFIILHIPKDFKTTLILRRPFLSTAHVIINVFKAKITLSVGNDKIFFKSNKPTSNIIKRVYALSLIKSTKHDLEARIMGNALRKNRSHDPKFEDFLELKDLNEPLELRHDQVVDLGPIIEEGEVLDAPMDDLVNSKNDELDTRIDDYLSCSDYDKKIHSDCAHNLKFSWMIGFGFIHANFLPNLPINVMSKKFYNSIMKDKIKFKGTNELGNRANIPIFIGNFCIPTSFIVVEDMSPYVDEGLGEAVDGKPFCEVSCVEIKRFDGMITIHGDDESVTYQMVRSHPSGAPKCMRVSGFVHSITNPDLIKRLNDNIPKSVDEMMRMTTTFLRGEVVVANQSRKKAPSTWRHHETSHKPSFDKWLDFKNRQKSGRRQVRFTPLIKTPKEILAMNMVKFKAPSSMSGPVENRNKNKFCEFHGDKGEHSKAAKNEETSEKEKAPAIFMIQPCKRVTRQRVTQIFSVAQEISFSPLANNDGQETPMVVVPEIEGHLIHRIHNSAPRVQWRSIMTVKANIADGFRKIQAVSSTAHGMLKFMVQDGVMTLHSNTVVPAVCRMVAKSPAELPFPHTPSAGAGIKVSIHLEYHKQTVTIGRSLSEKGRMKPYDLLKSNLDIFAWKPTDMTRVSRFIAEHHLNICEGCPSIRQKKRGQASNYNKSIQEEVTKLVEAQIMREVYYHNRLSNLVMVKKHDNNWRMCVDFTDLNKSRSKDCYPLSKIDWKIESLCGYPFKCFLDAYKGYHQIQMAEEDEENTISIQVKECSVTRRCPSASRTSVQHTSGWWTKPLKSRLGEN</sequence>
<name>A0A6L2K2K2_TANCI</name>
<protein>
    <submittedName>
        <fullName evidence="1">Reverse transcriptase domain-containing protein</fullName>
    </submittedName>
</protein>
<dbReference type="AlphaFoldDB" id="A0A6L2K2K2"/>
<proteinExistence type="predicted"/>
<dbReference type="InterPro" id="IPR043502">
    <property type="entry name" value="DNA/RNA_pol_sf"/>
</dbReference>
<dbReference type="PANTHER" id="PTHR33067:SF9">
    <property type="entry name" value="RNA-DIRECTED DNA POLYMERASE"/>
    <property type="match status" value="1"/>
</dbReference>
<dbReference type="Pfam" id="PF08284">
    <property type="entry name" value="RVP_2"/>
    <property type="match status" value="1"/>
</dbReference>
<gene>
    <name evidence="1" type="ORF">Tci_015068</name>
</gene>
<dbReference type="SUPFAM" id="SSF56672">
    <property type="entry name" value="DNA/RNA polymerases"/>
    <property type="match status" value="1"/>
</dbReference>
<dbReference type="Gene3D" id="2.40.70.10">
    <property type="entry name" value="Acid Proteases"/>
    <property type="match status" value="1"/>
</dbReference>
<dbReference type="Gene3D" id="3.10.10.10">
    <property type="entry name" value="HIV Type 1 Reverse Transcriptase, subunit A, domain 1"/>
    <property type="match status" value="1"/>
</dbReference>
<dbReference type="Gene3D" id="3.30.70.270">
    <property type="match status" value="1"/>
</dbReference>
<comment type="caution">
    <text evidence="1">The sequence shown here is derived from an EMBL/GenBank/DDBJ whole genome shotgun (WGS) entry which is preliminary data.</text>
</comment>
<keyword evidence="1" id="KW-0808">Transferase</keyword>
<dbReference type="InterPro" id="IPR043128">
    <property type="entry name" value="Rev_trsase/Diguanyl_cyclase"/>
</dbReference>
<dbReference type="InterPro" id="IPR021109">
    <property type="entry name" value="Peptidase_aspartic_dom_sf"/>
</dbReference>
<reference evidence="1" key="1">
    <citation type="journal article" date="2019" name="Sci. Rep.">
        <title>Draft genome of Tanacetum cinerariifolium, the natural source of mosquito coil.</title>
        <authorList>
            <person name="Yamashiro T."/>
            <person name="Shiraishi A."/>
            <person name="Satake H."/>
            <person name="Nakayama K."/>
        </authorList>
    </citation>
    <scope>NUCLEOTIDE SEQUENCE</scope>
</reference>
<accession>A0A6L2K2K2</accession>
<dbReference type="GO" id="GO:0003964">
    <property type="term" value="F:RNA-directed DNA polymerase activity"/>
    <property type="evidence" value="ECO:0007669"/>
    <property type="project" value="UniProtKB-KW"/>
</dbReference>
<keyword evidence="1" id="KW-0548">Nucleotidyltransferase</keyword>
<dbReference type="PANTHER" id="PTHR33067">
    <property type="entry name" value="RNA-DIRECTED DNA POLYMERASE-RELATED"/>
    <property type="match status" value="1"/>
</dbReference>
<organism evidence="1">
    <name type="scientific">Tanacetum cinerariifolium</name>
    <name type="common">Dalmatian daisy</name>
    <name type="synonym">Chrysanthemum cinerariifolium</name>
    <dbReference type="NCBI Taxonomy" id="118510"/>
    <lineage>
        <taxon>Eukaryota</taxon>
        <taxon>Viridiplantae</taxon>
        <taxon>Streptophyta</taxon>
        <taxon>Embryophyta</taxon>
        <taxon>Tracheophyta</taxon>
        <taxon>Spermatophyta</taxon>
        <taxon>Magnoliopsida</taxon>
        <taxon>eudicotyledons</taxon>
        <taxon>Gunneridae</taxon>
        <taxon>Pentapetalae</taxon>
        <taxon>asterids</taxon>
        <taxon>campanulids</taxon>
        <taxon>Asterales</taxon>
        <taxon>Asteraceae</taxon>
        <taxon>Asteroideae</taxon>
        <taxon>Anthemideae</taxon>
        <taxon>Anthemidinae</taxon>
        <taxon>Tanacetum</taxon>
    </lineage>
</organism>
<dbReference type="CDD" id="cd00303">
    <property type="entry name" value="retropepsin_like"/>
    <property type="match status" value="1"/>
</dbReference>
<dbReference type="EMBL" id="BKCJ010001661">
    <property type="protein sequence ID" value="GEU43090.1"/>
    <property type="molecule type" value="Genomic_DNA"/>
</dbReference>
<keyword evidence="1" id="KW-0695">RNA-directed DNA polymerase</keyword>
<evidence type="ECO:0000313" key="1">
    <source>
        <dbReference type="EMBL" id="GEU43090.1"/>
    </source>
</evidence>